<dbReference type="PANTHER" id="PTHR43464">
    <property type="entry name" value="METHYLTRANSFERASE"/>
    <property type="match status" value="1"/>
</dbReference>
<dbReference type="GO" id="GO:0010420">
    <property type="term" value="F:polyprenyldihydroxybenzoate methyltransferase activity"/>
    <property type="evidence" value="ECO:0007669"/>
    <property type="project" value="InterPro"/>
</dbReference>
<evidence type="ECO:0000256" key="6">
    <source>
        <dbReference type="SAM" id="MobiDB-lite"/>
    </source>
</evidence>
<gene>
    <name evidence="5 8" type="primary">ubiG</name>
    <name evidence="8" type="ORF">HBA54_25025</name>
</gene>
<feature type="binding site" evidence="5">
    <location>
        <position position="89"/>
    </location>
    <ligand>
        <name>S-adenosyl-L-methionine</name>
        <dbReference type="ChEBI" id="CHEBI:59789"/>
    </ligand>
</feature>
<dbReference type="GO" id="GO:0102208">
    <property type="term" value="F:2-polyprenyl-6-hydroxyphenol methylase activity"/>
    <property type="evidence" value="ECO:0007669"/>
    <property type="project" value="UniProtKB-EC"/>
</dbReference>
<dbReference type="PANTHER" id="PTHR43464:SF19">
    <property type="entry name" value="UBIQUINONE BIOSYNTHESIS O-METHYLTRANSFERASE, MITOCHONDRIAL"/>
    <property type="match status" value="1"/>
</dbReference>
<comment type="similarity">
    <text evidence="5">Belongs to the methyltransferase superfamily. UbiG/COQ3 family.</text>
</comment>
<feature type="binding site" evidence="5">
    <location>
        <position position="153"/>
    </location>
    <ligand>
        <name>S-adenosyl-L-methionine</name>
        <dbReference type="ChEBI" id="CHEBI:59789"/>
    </ligand>
</feature>
<evidence type="ECO:0000256" key="2">
    <source>
        <dbReference type="ARBA" id="ARBA00022679"/>
    </source>
</evidence>
<organism evidence="8 9">
    <name type="scientific">Pelagibius litoralis</name>
    <dbReference type="NCBI Taxonomy" id="374515"/>
    <lineage>
        <taxon>Bacteria</taxon>
        <taxon>Pseudomonadati</taxon>
        <taxon>Pseudomonadota</taxon>
        <taxon>Alphaproteobacteria</taxon>
        <taxon>Rhodospirillales</taxon>
        <taxon>Rhodovibrionaceae</taxon>
        <taxon>Pelagibius</taxon>
    </lineage>
</organism>
<keyword evidence="1 5" id="KW-0489">Methyltransferase</keyword>
<evidence type="ECO:0000313" key="9">
    <source>
        <dbReference type="Proteomes" id="UP000761264"/>
    </source>
</evidence>
<dbReference type="InterPro" id="IPR013216">
    <property type="entry name" value="Methyltransf_11"/>
</dbReference>
<dbReference type="InterPro" id="IPR029063">
    <property type="entry name" value="SAM-dependent_MTases_sf"/>
</dbReference>
<sequence length="266" mass="29136">MNPSPDARSTDGRSTGPGRTVEAASIDPAEIAKFTAMAEAWWDPEGKFRPLHRFNPVRLGFIRDRLCRHFSRDPKQGLPLKGLRLLDVGCGGGLLSEPLARLGAQVTGLDAAEKNIRIASLHAEASELQIDYRHGSVEELAASGETFDAVLNMEVVEHVADVDSFLGASAALVRAGGVMIVATLNRTPKSFLMAIVGAEYVLRWLPRGTHQWQRFQRPSELGKALRQAGMEIAEMTGVAFNPLTDQWRLAPRDLDINYMLLAEKPA</sequence>
<proteinExistence type="inferred from homology"/>
<accession>A0A967KG66</accession>
<dbReference type="EMBL" id="JAAQPH010000027">
    <property type="protein sequence ID" value="NIA71865.1"/>
    <property type="molecule type" value="Genomic_DNA"/>
</dbReference>
<dbReference type="SUPFAM" id="SSF53335">
    <property type="entry name" value="S-adenosyl-L-methionine-dependent methyltransferases"/>
    <property type="match status" value="1"/>
</dbReference>
<dbReference type="EC" id="2.1.1.222" evidence="5"/>
<dbReference type="Proteomes" id="UP000761264">
    <property type="component" value="Unassembled WGS sequence"/>
</dbReference>
<protein>
    <recommendedName>
        <fullName evidence="5">Ubiquinone biosynthesis O-methyltransferase</fullName>
    </recommendedName>
    <alternativeName>
        <fullName evidence="5">2-polyprenyl-6-hydroxyphenol methylase</fullName>
        <ecNumber evidence="5">2.1.1.222</ecNumber>
    </alternativeName>
    <alternativeName>
        <fullName evidence="5">3-demethylubiquinone 3-O-methyltransferase</fullName>
        <ecNumber evidence="5">2.1.1.64</ecNumber>
    </alternativeName>
</protein>
<dbReference type="GO" id="GO:0061542">
    <property type="term" value="F:3-demethylubiquinol 3-O-methyltransferase activity"/>
    <property type="evidence" value="ECO:0007669"/>
    <property type="project" value="UniProtKB-UniRule"/>
</dbReference>
<comment type="pathway">
    <text evidence="5">Cofactor biosynthesis; ubiquinone biosynthesis.</text>
</comment>
<keyword evidence="9" id="KW-1185">Reference proteome</keyword>
<dbReference type="CDD" id="cd02440">
    <property type="entry name" value="AdoMet_MTases"/>
    <property type="match status" value="1"/>
</dbReference>
<feature type="binding site" evidence="5">
    <location>
        <position position="110"/>
    </location>
    <ligand>
        <name>S-adenosyl-L-methionine</name>
        <dbReference type="ChEBI" id="CHEBI:59789"/>
    </ligand>
</feature>
<keyword evidence="3 5" id="KW-0831">Ubiquinone biosynthesis</keyword>
<feature type="region of interest" description="Disordered" evidence="6">
    <location>
        <begin position="1"/>
        <end position="23"/>
    </location>
</feature>
<dbReference type="RefSeq" id="WP_167230171.1">
    <property type="nucleotide sequence ID" value="NZ_JAAQPH010000027.1"/>
</dbReference>
<dbReference type="GO" id="GO:0032259">
    <property type="term" value="P:methylation"/>
    <property type="evidence" value="ECO:0007669"/>
    <property type="project" value="UniProtKB-KW"/>
</dbReference>
<comment type="function">
    <text evidence="5">O-methyltransferase that catalyzes the 2 O-methylation steps in the ubiquinone biosynthetic pathway.</text>
</comment>
<feature type="binding site" evidence="5">
    <location>
        <position position="58"/>
    </location>
    <ligand>
        <name>S-adenosyl-L-methionine</name>
        <dbReference type="ChEBI" id="CHEBI:59789"/>
    </ligand>
</feature>
<evidence type="ECO:0000256" key="5">
    <source>
        <dbReference type="HAMAP-Rule" id="MF_00472"/>
    </source>
</evidence>
<comment type="catalytic activity">
    <reaction evidence="5">
        <text>a 3-(all-trans-polyprenyl)benzene-1,2-diol + S-adenosyl-L-methionine = a 2-methoxy-6-(all-trans-polyprenyl)phenol + S-adenosyl-L-homocysteine + H(+)</text>
        <dbReference type="Rhea" id="RHEA:31411"/>
        <dbReference type="Rhea" id="RHEA-COMP:9550"/>
        <dbReference type="Rhea" id="RHEA-COMP:9551"/>
        <dbReference type="ChEBI" id="CHEBI:15378"/>
        <dbReference type="ChEBI" id="CHEBI:57856"/>
        <dbReference type="ChEBI" id="CHEBI:59789"/>
        <dbReference type="ChEBI" id="CHEBI:62729"/>
        <dbReference type="ChEBI" id="CHEBI:62731"/>
        <dbReference type="EC" id="2.1.1.222"/>
    </reaction>
</comment>
<name>A0A967KG66_9PROT</name>
<evidence type="ECO:0000313" key="8">
    <source>
        <dbReference type="EMBL" id="NIA71865.1"/>
    </source>
</evidence>
<dbReference type="NCBIfam" id="TIGR01983">
    <property type="entry name" value="UbiG"/>
    <property type="match status" value="1"/>
</dbReference>
<dbReference type="Gene3D" id="3.40.50.150">
    <property type="entry name" value="Vaccinia Virus protein VP39"/>
    <property type="match status" value="1"/>
</dbReference>
<feature type="domain" description="Methyltransferase type 11" evidence="7">
    <location>
        <begin position="86"/>
        <end position="181"/>
    </location>
</feature>
<keyword evidence="2 5" id="KW-0808">Transferase</keyword>
<comment type="caution">
    <text evidence="8">The sequence shown here is derived from an EMBL/GenBank/DDBJ whole genome shotgun (WGS) entry which is preliminary data.</text>
</comment>
<dbReference type="AlphaFoldDB" id="A0A967KG66"/>
<dbReference type="EC" id="2.1.1.64" evidence="5"/>
<evidence type="ECO:0000256" key="3">
    <source>
        <dbReference type="ARBA" id="ARBA00022688"/>
    </source>
</evidence>
<evidence type="ECO:0000259" key="7">
    <source>
        <dbReference type="Pfam" id="PF08241"/>
    </source>
</evidence>
<reference evidence="8" key="1">
    <citation type="submission" date="2020-03" db="EMBL/GenBank/DDBJ databases">
        <title>Genome of Pelagibius litoralis DSM 21314T.</title>
        <authorList>
            <person name="Wang G."/>
        </authorList>
    </citation>
    <scope>NUCLEOTIDE SEQUENCE</scope>
    <source>
        <strain evidence="8">DSM 21314</strain>
    </source>
</reference>
<dbReference type="Pfam" id="PF08241">
    <property type="entry name" value="Methyltransf_11"/>
    <property type="match status" value="1"/>
</dbReference>
<evidence type="ECO:0000256" key="4">
    <source>
        <dbReference type="ARBA" id="ARBA00022691"/>
    </source>
</evidence>
<comment type="catalytic activity">
    <reaction evidence="5">
        <text>a 3-demethylubiquinol + S-adenosyl-L-methionine = a ubiquinol + S-adenosyl-L-homocysteine + H(+)</text>
        <dbReference type="Rhea" id="RHEA:44380"/>
        <dbReference type="Rhea" id="RHEA-COMP:9566"/>
        <dbReference type="Rhea" id="RHEA-COMP:10914"/>
        <dbReference type="ChEBI" id="CHEBI:15378"/>
        <dbReference type="ChEBI" id="CHEBI:17976"/>
        <dbReference type="ChEBI" id="CHEBI:57856"/>
        <dbReference type="ChEBI" id="CHEBI:59789"/>
        <dbReference type="ChEBI" id="CHEBI:84422"/>
        <dbReference type="EC" id="2.1.1.64"/>
    </reaction>
</comment>
<keyword evidence="4 5" id="KW-0949">S-adenosyl-L-methionine</keyword>
<dbReference type="HAMAP" id="MF_00472">
    <property type="entry name" value="UbiG"/>
    <property type="match status" value="1"/>
</dbReference>
<evidence type="ECO:0000256" key="1">
    <source>
        <dbReference type="ARBA" id="ARBA00022603"/>
    </source>
</evidence>
<dbReference type="InterPro" id="IPR010233">
    <property type="entry name" value="UbiG_MeTrfase"/>
</dbReference>